<dbReference type="PaxDb" id="2903-EOD16273"/>
<evidence type="ECO:0000256" key="1">
    <source>
        <dbReference type="SAM" id="Phobius"/>
    </source>
</evidence>
<dbReference type="EnsemblProtists" id="EOD16273">
    <property type="protein sequence ID" value="EOD16273"/>
    <property type="gene ID" value="EMIHUDRAFT_210609"/>
</dbReference>
<dbReference type="RefSeq" id="XP_005768702.1">
    <property type="nucleotide sequence ID" value="XM_005768645.1"/>
</dbReference>
<protein>
    <submittedName>
        <fullName evidence="2">Uncharacterized protein</fullName>
    </submittedName>
</protein>
<feature type="transmembrane region" description="Helical" evidence="1">
    <location>
        <begin position="65"/>
        <end position="85"/>
    </location>
</feature>
<keyword evidence="1" id="KW-0812">Transmembrane</keyword>
<accession>A0A0D3IYD8</accession>
<evidence type="ECO:0000313" key="2">
    <source>
        <dbReference type="EnsemblProtists" id="EOD16273"/>
    </source>
</evidence>
<dbReference type="AlphaFoldDB" id="A0A0D3IYD8"/>
<dbReference type="Proteomes" id="UP000013827">
    <property type="component" value="Unassembled WGS sequence"/>
</dbReference>
<dbReference type="GeneID" id="17262422"/>
<keyword evidence="1" id="KW-0472">Membrane</keyword>
<evidence type="ECO:0000313" key="3">
    <source>
        <dbReference type="Proteomes" id="UP000013827"/>
    </source>
</evidence>
<sequence length="473" mass="50144">MSNTINDPLTAGAAYAASAQPFSPLPSGASAPRSLPRRCLSRTAEIARELYHDFQRLSPLRKWQISIAGSCFLGFCFGLIVMAAARPGTAAVVKPEHAHHLSPPPPPHVHPAGPLKPGEILFEAHRALEMPTPNGSYALLGFSDVAVDGQSEGLAHNNPLCRDGQKGAANQVLQAASEGKPAPASFPPGYGYLVPGDGRSFYAEVALMRTQGLAGERLRAAKECRECYYAEGKGSACTAKANGTLACCGQGSDPGEAFCPATNSSGAARHLKVRLRYTVKYTRETWRVTPLQVGVLPAAPHCAEHFAVLRNASRENVRIASNYTMPFAASVKHATAYLRAGAENISLYVNGQRRCASHARYSPLHNVTHEGKNGTNSSELAGGVLTHATHCVSPEGGPLSLRKGDSLLVEAWYFAGRHDKRLPWSDGTHLNAAAHFFLAFEPDAPISDIGSGEAVAEEDEGGEAALLDAMGPL</sequence>
<reference evidence="3" key="1">
    <citation type="journal article" date="2013" name="Nature">
        <title>Pan genome of the phytoplankton Emiliania underpins its global distribution.</title>
        <authorList>
            <person name="Read B.A."/>
            <person name="Kegel J."/>
            <person name="Klute M.J."/>
            <person name="Kuo A."/>
            <person name="Lefebvre S.C."/>
            <person name="Maumus F."/>
            <person name="Mayer C."/>
            <person name="Miller J."/>
            <person name="Monier A."/>
            <person name="Salamov A."/>
            <person name="Young J."/>
            <person name="Aguilar M."/>
            <person name="Claverie J.M."/>
            <person name="Frickenhaus S."/>
            <person name="Gonzalez K."/>
            <person name="Herman E.K."/>
            <person name="Lin Y.C."/>
            <person name="Napier J."/>
            <person name="Ogata H."/>
            <person name="Sarno A.F."/>
            <person name="Shmutz J."/>
            <person name="Schroeder D."/>
            <person name="de Vargas C."/>
            <person name="Verret F."/>
            <person name="von Dassow P."/>
            <person name="Valentin K."/>
            <person name="Van de Peer Y."/>
            <person name="Wheeler G."/>
            <person name="Dacks J.B."/>
            <person name="Delwiche C.F."/>
            <person name="Dyhrman S.T."/>
            <person name="Glockner G."/>
            <person name="John U."/>
            <person name="Richards T."/>
            <person name="Worden A.Z."/>
            <person name="Zhang X."/>
            <person name="Grigoriev I.V."/>
            <person name="Allen A.E."/>
            <person name="Bidle K."/>
            <person name="Borodovsky M."/>
            <person name="Bowler C."/>
            <person name="Brownlee C."/>
            <person name="Cock J.M."/>
            <person name="Elias M."/>
            <person name="Gladyshev V.N."/>
            <person name="Groth M."/>
            <person name="Guda C."/>
            <person name="Hadaegh A."/>
            <person name="Iglesias-Rodriguez M.D."/>
            <person name="Jenkins J."/>
            <person name="Jones B.M."/>
            <person name="Lawson T."/>
            <person name="Leese F."/>
            <person name="Lindquist E."/>
            <person name="Lobanov A."/>
            <person name="Lomsadze A."/>
            <person name="Malik S.B."/>
            <person name="Marsh M.E."/>
            <person name="Mackinder L."/>
            <person name="Mock T."/>
            <person name="Mueller-Roeber B."/>
            <person name="Pagarete A."/>
            <person name="Parker M."/>
            <person name="Probert I."/>
            <person name="Quesneville H."/>
            <person name="Raines C."/>
            <person name="Rensing S.A."/>
            <person name="Riano-Pachon D.M."/>
            <person name="Richier S."/>
            <person name="Rokitta S."/>
            <person name="Shiraiwa Y."/>
            <person name="Soanes D.M."/>
            <person name="van der Giezen M."/>
            <person name="Wahlund T.M."/>
            <person name="Williams B."/>
            <person name="Wilson W."/>
            <person name="Wolfe G."/>
            <person name="Wurch L.L."/>
        </authorList>
    </citation>
    <scope>NUCLEOTIDE SEQUENCE</scope>
</reference>
<dbReference type="KEGG" id="ehx:EMIHUDRAFT_210609"/>
<name>A0A0D3IYD8_EMIH1</name>
<proteinExistence type="predicted"/>
<reference evidence="2" key="2">
    <citation type="submission" date="2024-10" db="UniProtKB">
        <authorList>
            <consortium name="EnsemblProtists"/>
        </authorList>
    </citation>
    <scope>IDENTIFICATION</scope>
</reference>
<dbReference type="HOGENOM" id="CLU_578015_0_0_1"/>
<keyword evidence="1" id="KW-1133">Transmembrane helix</keyword>
<keyword evidence="3" id="KW-1185">Reference proteome</keyword>
<organism evidence="2 3">
    <name type="scientific">Emiliania huxleyi (strain CCMP1516)</name>
    <dbReference type="NCBI Taxonomy" id="280463"/>
    <lineage>
        <taxon>Eukaryota</taxon>
        <taxon>Haptista</taxon>
        <taxon>Haptophyta</taxon>
        <taxon>Prymnesiophyceae</taxon>
        <taxon>Isochrysidales</taxon>
        <taxon>Noelaerhabdaceae</taxon>
        <taxon>Emiliania</taxon>
    </lineage>
</organism>